<comment type="caution">
    <text evidence="2">The sequence shown here is derived from an EMBL/GenBank/DDBJ whole genome shotgun (WGS) entry which is preliminary data.</text>
</comment>
<dbReference type="SMART" id="SM00943">
    <property type="entry name" value="Prim-Pol"/>
    <property type="match status" value="1"/>
</dbReference>
<organism evidence="2 3">
    <name type="scientific">Streptomyces smaragdinus</name>
    <dbReference type="NCBI Taxonomy" id="2585196"/>
    <lineage>
        <taxon>Bacteria</taxon>
        <taxon>Bacillati</taxon>
        <taxon>Actinomycetota</taxon>
        <taxon>Actinomycetes</taxon>
        <taxon>Kitasatosporales</taxon>
        <taxon>Streptomycetaceae</taxon>
        <taxon>Streptomyces</taxon>
    </lineage>
</organism>
<dbReference type="AlphaFoldDB" id="A0A7K0CI26"/>
<name>A0A7K0CI26_9ACTN</name>
<proteinExistence type="predicted"/>
<dbReference type="EMBL" id="WEGJ01000010">
    <property type="protein sequence ID" value="MQY12983.1"/>
    <property type="molecule type" value="Genomic_DNA"/>
</dbReference>
<protein>
    <recommendedName>
        <fullName evidence="1">DNA primase/polymerase bifunctional N-terminal domain-containing protein</fullName>
    </recommendedName>
</protein>
<reference evidence="2 3" key="1">
    <citation type="submission" date="2019-10" db="EMBL/GenBank/DDBJ databases">
        <title>Streptomyces smaragdinus sp. nov. and Streptomyces fabii sp. nov., isolated from the gut of fungus growing-termite Macrotermes natalensis.</title>
        <authorList>
            <person name="Schwitalla J."/>
            <person name="Benndorf R."/>
            <person name="Martin K."/>
            <person name="De Beer W."/>
            <person name="Kaster A.-K."/>
            <person name="Vollmers J."/>
            <person name="Poulsen M."/>
            <person name="Beemelmanns C."/>
        </authorList>
    </citation>
    <scope>NUCLEOTIDE SEQUENCE [LARGE SCALE GENOMIC DNA]</scope>
    <source>
        <strain evidence="2 3">RB5</strain>
    </source>
</reference>
<dbReference type="Pfam" id="PF09250">
    <property type="entry name" value="Prim-Pol"/>
    <property type="match status" value="1"/>
</dbReference>
<gene>
    <name evidence="2" type="ORF">SRB5_31230</name>
</gene>
<evidence type="ECO:0000313" key="3">
    <source>
        <dbReference type="Proteomes" id="UP000466345"/>
    </source>
</evidence>
<accession>A0A7K0CI26</accession>
<dbReference type="OrthoDB" id="3852216at2"/>
<evidence type="ECO:0000313" key="2">
    <source>
        <dbReference type="EMBL" id="MQY12983.1"/>
    </source>
</evidence>
<keyword evidence="3" id="KW-1185">Reference proteome</keyword>
<dbReference type="InterPro" id="IPR015330">
    <property type="entry name" value="DNA_primase/pol_bifunc_N"/>
</dbReference>
<dbReference type="Proteomes" id="UP000466345">
    <property type="component" value="Unassembled WGS sequence"/>
</dbReference>
<sequence length="235" mass="25262">MSVNDTIGVATAVQLPTQKRASSRLASGELLDTALRYVEERHWDVIPGTWLERSDDERRGGVQRCSCGALDCEAPGAHPARRDWRAAATASPTTVTRLWGKSPRASILLPTGRTFDVVDVPETAGCLALARLERTGTALGPIAASPDRRMLFFVLPGAAVKAAGLVRKQGYPPESVDLRVHGEGTWIAAPPTRLGTRGCVQWVRKPTVANAWFPDLDDLISPLAYACGRDRAIGG</sequence>
<feature type="domain" description="DNA primase/polymerase bifunctional N-terminal" evidence="1">
    <location>
        <begin position="34"/>
        <end position="213"/>
    </location>
</feature>
<evidence type="ECO:0000259" key="1">
    <source>
        <dbReference type="SMART" id="SM00943"/>
    </source>
</evidence>